<accession>A0A2I2F9R7</accession>
<dbReference type="Proteomes" id="UP000234585">
    <property type="component" value="Unassembled WGS sequence"/>
</dbReference>
<proteinExistence type="predicted"/>
<gene>
    <name evidence="1" type="ORF">BDW47DRAFT_106923</name>
</gene>
<evidence type="ECO:0000313" key="1">
    <source>
        <dbReference type="EMBL" id="PLB37376.1"/>
    </source>
</evidence>
<name>A0A2I2F9R7_ASPCN</name>
<keyword evidence="2" id="KW-1185">Reference proteome</keyword>
<dbReference type="AlphaFoldDB" id="A0A2I2F9R7"/>
<organism evidence="1 2">
    <name type="scientific">Aspergillus candidus</name>
    <dbReference type="NCBI Taxonomy" id="41067"/>
    <lineage>
        <taxon>Eukaryota</taxon>
        <taxon>Fungi</taxon>
        <taxon>Dikarya</taxon>
        <taxon>Ascomycota</taxon>
        <taxon>Pezizomycotina</taxon>
        <taxon>Eurotiomycetes</taxon>
        <taxon>Eurotiomycetidae</taxon>
        <taxon>Eurotiales</taxon>
        <taxon>Aspergillaceae</taxon>
        <taxon>Aspergillus</taxon>
        <taxon>Aspergillus subgen. Circumdati</taxon>
    </lineage>
</organism>
<dbReference type="EMBL" id="KZ559143">
    <property type="protein sequence ID" value="PLB37376.1"/>
    <property type="molecule type" value="Genomic_DNA"/>
</dbReference>
<sequence>MMDGGADDGYSFIMTLDADSDSDTRFMAIFCWGASLAVLSADDGWILWIRLTGAIVMGWWREISPTGLELGGRVGGRAVGRDCLESTAQAGALGCLLRLMHPENCRVLAWI</sequence>
<dbReference type="RefSeq" id="XP_024671388.1">
    <property type="nucleotide sequence ID" value="XM_024812885.1"/>
</dbReference>
<protein>
    <submittedName>
        <fullName evidence="1">Uncharacterized protein</fullName>
    </submittedName>
</protein>
<dbReference type="GeneID" id="36520045"/>
<reference evidence="1 2" key="1">
    <citation type="submission" date="2017-12" db="EMBL/GenBank/DDBJ databases">
        <authorList>
            <consortium name="DOE Joint Genome Institute"/>
            <person name="Haridas S."/>
            <person name="Kjaerbolling I."/>
            <person name="Vesth T.C."/>
            <person name="Frisvad J.C."/>
            <person name="Nybo J.L."/>
            <person name="Theobald S."/>
            <person name="Kuo A."/>
            <person name="Bowyer P."/>
            <person name="Matsuda Y."/>
            <person name="Mondo S."/>
            <person name="Lyhne E.K."/>
            <person name="Kogle M.E."/>
            <person name="Clum A."/>
            <person name="Lipzen A."/>
            <person name="Salamov A."/>
            <person name="Ngan C.Y."/>
            <person name="Daum C."/>
            <person name="Chiniquy J."/>
            <person name="Barry K."/>
            <person name="LaButti K."/>
            <person name="Simmons B.A."/>
            <person name="Magnuson J.K."/>
            <person name="Mortensen U.H."/>
            <person name="Larsen T.O."/>
            <person name="Grigoriev I.V."/>
            <person name="Baker S.E."/>
            <person name="Andersen M.R."/>
            <person name="Nordberg H.P."/>
            <person name="Cantor M.N."/>
            <person name="Hua S.X."/>
        </authorList>
    </citation>
    <scope>NUCLEOTIDE SEQUENCE [LARGE SCALE GENOMIC DNA]</scope>
    <source>
        <strain evidence="1 2">CBS 102.13</strain>
    </source>
</reference>
<evidence type="ECO:0000313" key="2">
    <source>
        <dbReference type="Proteomes" id="UP000234585"/>
    </source>
</evidence>